<keyword evidence="3" id="KW-1185">Reference proteome</keyword>
<accession>A0A2Z6LY51</accession>
<feature type="compositionally biased region" description="Low complexity" evidence="1">
    <location>
        <begin position="14"/>
        <end position="38"/>
    </location>
</feature>
<dbReference type="EMBL" id="DF973292">
    <property type="protein sequence ID" value="GAU24561.1"/>
    <property type="molecule type" value="Genomic_DNA"/>
</dbReference>
<sequence length="84" mass="8814">MTIKVPRKEGESSGADGDVVPPPRVVTRTTRSSTTTVADTSVDGDALNEAGVTDKGESINADGVKEMPLCRKAEMIAIVERINA</sequence>
<proteinExistence type="predicted"/>
<evidence type="ECO:0000313" key="3">
    <source>
        <dbReference type="Proteomes" id="UP000242715"/>
    </source>
</evidence>
<feature type="region of interest" description="Disordered" evidence="1">
    <location>
        <begin position="1"/>
        <end position="38"/>
    </location>
</feature>
<name>A0A2Z6LY51_TRISU</name>
<feature type="compositionally biased region" description="Basic and acidic residues" evidence="1">
    <location>
        <begin position="1"/>
        <end position="11"/>
    </location>
</feature>
<gene>
    <name evidence="2" type="ORF">TSUD_149020</name>
</gene>
<organism evidence="2 3">
    <name type="scientific">Trifolium subterraneum</name>
    <name type="common">Subterranean clover</name>
    <dbReference type="NCBI Taxonomy" id="3900"/>
    <lineage>
        <taxon>Eukaryota</taxon>
        <taxon>Viridiplantae</taxon>
        <taxon>Streptophyta</taxon>
        <taxon>Embryophyta</taxon>
        <taxon>Tracheophyta</taxon>
        <taxon>Spermatophyta</taxon>
        <taxon>Magnoliopsida</taxon>
        <taxon>eudicotyledons</taxon>
        <taxon>Gunneridae</taxon>
        <taxon>Pentapetalae</taxon>
        <taxon>rosids</taxon>
        <taxon>fabids</taxon>
        <taxon>Fabales</taxon>
        <taxon>Fabaceae</taxon>
        <taxon>Papilionoideae</taxon>
        <taxon>50 kb inversion clade</taxon>
        <taxon>NPAAA clade</taxon>
        <taxon>Hologalegina</taxon>
        <taxon>IRL clade</taxon>
        <taxon>Trifolieae</taxon>
        <taxon>Trifolium</taxon>
    </lineage>
</organism>
<dbReference type="Proteomes" id="UP000242715">
    <property type="component" value="Unassembled WGS sequence"/>
</dbReference>
<dbReference type="AlphaFoldDB" id="A0A2Z6LY51"/>
<protein>
    <submittedName>
        <fullName evidence="2">Uncharacterized protein</fullName>
    </submittedName>
</protein>
<evidence type="ECO:0000313" key="2">
    <source>
        <dbReference type="EMBL" id="GAU24561.1"/>
    </source>
</evidence>
<reference evidence="3" key="1">
    <citation type="journal article" date="2017" name="Front. Plant Sci.">
        <title>Climate Clever Clovers: New Paradigm to Reduce the Environmental Footprint of Ruminants by Breeding Low Methanogenic Forages Utilizing Haplotype Variation.</title>
        <authorList>
            <person name="Kaur P."/>
            <person name="Appels R."/>
            <person name="Bayer P.E."/>
            <person name="Keeble-Gagnere G."/>
            <person name="Wang J."/>
            <person name="Hirakawa H."/>
            <person name="Shirasawa K."/>
            <person name="Vercoe P."/>
            <person name="Stefanova K."/>
            <person name="Durmic Z."/>
            <person name="Nichols P."/>
            <person name="Revell C."/>
            <person name="Isobe S.N."/>
            <person name="Edwards D."/>
            <person name="Erskine W."/>
        </authorList>
    </citation>
    <scope>NUCLEOTIDE SEQUENCE [LARGE SCALE GENOMIC DNA]</scope>
    <source>
        <strain evidence="3">cv. Daliak</strain>
    </source>
</reference>
<evidence type="ECO:0000256" key="1">
    <source>
        <dbReference type="SAM" id="MobiDB-lite"/>
    </source>
</evidence>